<dbReference type="AlphaFoldDB" id="A0A7U2EWE3"/>
<dbReference type="InterPro" id="IPR002401">
    <property type="entry name" value="Cyt_P450_E_grp-I"/>
</dbReference>
<sequence length="542" mass="61215">MRLSTPMAATAAMVVSVLASYLFPQTFASGTLTKLLSLFITCHFFFISFDKLIIYPFFIDPLRHLPQAPGFRPLVGHEFTLFKRPLGEPHLKIMKEVDNDGLILTRGFFHSNKVIVTSTAALADILVHKSYDMEKPPPVRTFLRKFLGDGLLMTEGDEHKHHRKNIMPAFHFRHIKELYPIFWSKSIEFCNAMGRAIQDNDDRVLEIGHYATQVTLDIIGLAGLGRDINSLRNSDDELIKIYEELLEPSTEKGIYFLLHLLFPVWIIEMLPWKLNGRVKFMTTELKRTCTEFVGQKKANAKLESKESLDILSIMLRSNNFSDSNLVDQLLTFLAAGHETTSSALTWSGYLLSTHPDVKAKLRNEIYKHIPDPQALSDPAMDVAGLLEGMPYLNAVCNEVLRVYPTVPITARYAVRDTNIAGQYIPKGTVLFIPPWAINRNPKLWGPDSEKFVPERWIDENGRTTMNGGADSNYAFLTFLHGPRACIGERFARAELRALVAALVGSFDFQMAYPDEKVIAAGTITSKPLNGMRLKLQPLNWGE</sequence>
<dbReference type="SUPFAM" id="SSF48264">
    <property type="entry name" value="Cytochrome P450"/>
    <property type="match status" value="1"/>
</dbReference>
<dbReference type="PRINTS" id="PR00385">
    <property type="entry name" value="P450"/>
</dbReference>
<dbReference type="InterPro" id="IPR001128">
    <property type="entry name" value="Cyt_P450"/>
</dbReference>
<dbReference type="EMBL" id="CP069026">
    <property type="protein sequence ID" value="QRC94361.1"/>
    <property type="molecule type" value="Genomic_DNA"/>
</dbReference>
<dbReference type="InterPro" id="IPR050121">
    <property type="entry name" value="Cytochrome_P450_monoxygenase"/>
</dbReference>
<dbReference type="PRINTS" id="PR00463">
    <property type="entry name" value="EP450I"/>
</dbReference>
<evidence type="ECO:0000313" key="4">
    <source>
        <dbReference type="EMBL" id="QRC94361.1"/>
    </source>
</evidence>
<gene>
    <name evidence="4" type="ORF">JI435_076060</name>
</gene>
<keyword evidence="2" id="KW-0408">Iron</keyword>
<feature type="binding site" description="axial binding residue" evidence="2">
    <location>
        <position position="485"/>
    </location>
    <ligand>
        <name>heme</name>
        <dbReference type="ChEBI" id="CHEBI:30413"/>
    </ligand>
    <ligandPart>
        <name>Fe</name>
        <dbReference type="ChEBI" id="CHEBI:18248"/>
    </ligandPart>
</feature>
<comment type="similarity">
    <text evidence="1">Belongs to the cytochrome P450 family.</text>
</comment>
<evidence type="ECO:0000256" key="2">
    <source>
        <dbReference type="PIRSR" id="PIRSR602401-1"/>
    </source>
</evidence>
<proteinExistence type="inferred from homology"/>
<keyword evidence="3" id="KW-0812">Transmembrane</keyword>
<keyword evidence="3" id="KW-0472">Membrane</keyword>
<dbReference type="Gene3D" id="1.10.630.10">
    <property type="entry name" value="Cytochrome P450"/>
    <property type="match status" value="1"/>
</dbReference>
<evidence type="ECO:0000256" key="3">
    <source>
        <dbReference type="SAM" id="Phobius"/>
    </source>
</evidence>
<evidence type="ECO:0008006" key="6">
    <source>
        <dbReference type="Google" id="ProtNLM"/>
    </source>
</evidence>
<comment type="cofactor">
    <cofactor evidence="2">
        <name>heme</name>
        <dbReference type="ChEBI" id="CHEBI:30413"/>
    </cofactor>
</comment>
<dbReference type="Proteomes" id="UP000663193">
    <property type="component" value="Chromosome 4"/>
</dbReference>
<dbReference type="OrthoDB" id="1470350at2759"/>
<keyword evidence="3" id="KW-1133">Transmembrane helix</keyword>
<dbReference type="VEuPathDB" id="FungiDB:JI435_076060"/>
<dbReference type="GO" id="GO:0004497">
    <property type="term" value="F:monooxygenase activity"/>
    <property type="evidence" value="ECO:0007669"/>
    <property type="project" value="InterPro"/>
</dbReference>
<keyword evidence="5" id="KW-1185">Reference proteome</keyword>
<dbReference type="FunFam" id="1.10.630.10:FF:000051">
    <property type="entry name" value="Cytochrome P450 monooxygenase (Fum15)"/>
    <property type="match status" value="1"/>
</dbReference>
<dbReference type="PANTHER" id="PTHR24305:SF166">
    <property type="entry name" value="CYTOCHROME P450 12A4, MITOCHONDRIAL-RELATED"/>
    <property type="match status" value="1"/>
</dbReference>
<organism evidence="4 5">
    <name type="scientific">Phaeosphaeria nodorum (strain SN15 / ATCC MYA-4574 / FGSC 10173)</name>
    <name type="common">Glume blotch fungus</name>
    <name type="synonym">Parastagonospora nodorum</name>
    <dbReference type="NCBI Taxonomy" id="321614"/>
    <lineage>
        <taxon>Eukaryota</taxon>
        <taxon>Fungi</taxon>
        <taxon>Dikarya</taxon>
        <taxon>Ascomycota</taxon>
        <taxon>Pezizomycotina</taxon>
        <taxon>Dothideomycetes</taxon>
        <taxon>Pleosporomycetidae</taxon>
        <taxon>Pleosporales</taxon>
        <taxon>Pleosporineae</taxon>
        <taxon>Phaeosphaeriaceae</taxon>
        <taxon>Parastagonospora</taxon>
    </lineage>
</organism>
<dbReference type="Pfam" id="PF00067">
    <property type="entry name" value="p450"/>
    <property type="match status" value="1"/>
</dbReference>
<name>A0A7U2EWE3_PHANO</name>
<protein>
    <recommendedName>
        <fullName evidence="6">Cytochrome P450</fullName>
    </recommendedName>
</protein>
<dbReference type="GO" id="GO:0016705">
    <property type="term" value="F:oxidoreductase activity, acting on paired donors, with incorporation or reduction of molecular oxygen"/>
    <property type="evidence" value="ECO:0007669"/>
    <property type="project" value="InterPro"/>
</dbReference>
<dbReference type="KEGG" id="pno:SNOG_07606"/>
<dbReference type="PANTHER" id="PTHR24305">
    <property type="entry name" value="CYTOCHROME P450"/>
    <property type="match status" value="1"/>
</dbReference>
<dbReference type="GO" id="GO:0020037">
    <property type="term" value="F:heme binding"/>
    <property type="evidence" value="ECO:0007669"/>
    <property type="project" value="InterPro"/>
</dbReference>
<dbReference type="GO" id="GO:0005506">
    <property type="term" value="F:iron ion binding"/>
    <property type="evidence" value="ECO:0007669"/>
    <property type="project" value="InterPro"/>
</dbReference>
<keyword evidence="2" id="KW-0479">Metal-binding</keyword>
<feature type="transmembrane region" description="Helical" evidence="3">
    <location>
        <begin position="38"/>
        <end position="58"/>
    </location>
</feature>
<dbReference type="CDD" id="cd11069">
    <property type="entry name" value="CYP_FUM15-like"/>
    <property type="match status" value="1"/>
</dbReference>
<dbReference type="InterPro" id="IPR036396">
    <property type="entry name" value="Cyt_P450_sf"/>
</dbReference>
<keyword evidence="2" id="KW-0349">Heme</keyword>
<evidence type="ECO:0000256" key="1">
    <source>
        <dbReference type="ARBA" id="ARBA00010617"/>
    </source>
</evidence>
<reference evidence="5" key="1">
    <citation type="journal article" date="2021" name="BMC Genomics">
        <title>Chromosome-level genome assembly and manually-curated proteome of model necrotroph Parastagonospora nodorum Sn15 reveals a genome-wide trove of candidate effector homologs, and redundancy of virulence-related functions within an accessory chromosome.</title>
        <authorList>
            <person name="Bertazzoni S."/>
            <person name="Jones D.A.B."/>
            <person name="Phan H.T."/>
            <person name="Tan K.-C."/>
            <person name="Hane J.K."/>
        </authorList>
    </citation>
    <scope>NUCLEOTIDE SEQUENCE [LARGE SCALE GENOMIC DNA]</scope>
    <source>
        <strain evidence="5">SN15 / ATCC MYA-4574 / FGSC 10173)</strain>
    </source>
</reference>
<dbReference type="RefSeq" id="XP_001797940.1">
    <property type="nucleotide sequence ID" value="XM_001797888.1"/>
</dbReference>
<accession>A0A7U2EWE3</accession>
<evidence type="ECO:0000313" key="5">
    <source>
        <dbReference type="Proteomes" id="UP000663193"/>
    </source>
</evidence>